<name>A0ABX1WIL7_9FLAO</name>
<organism evidence="2 3">
    <name type="scientific">Empedobacter stercoris</name>
    <dbReference type="NCBI Taxonomy" id="1628248"/>
    <lineage>
        <taxon>Bacteria</taxon>
        <taxon>Pseudomonadati</taxon>
        <taxon>Bacteroidota</taxon>
        <taxon>Flavobacteriia</taxon>
        <taxon>Flavobacteriales</taxon>
        <taxon>Weeksellaceae</taxon>
        <taxon>Empedobacter</taxon>
    </lineage>
</organism>
<protein>
    <recommendedName>
        <fullName evidence="4">DUF3575 domain-containing protein</fullName>
    </recommendedName>
</protein>
<feature type="chain" id="PRO_5047111662" description="DUF3575 domain-containing protein" evidence="1">
    <location>
        <begin position="17"/>
        <end position="197"/>
    </location>
</feature>
<dbReference type="EMBL" id="JABFOQ010000002">
    <property type="protein sequence ID" value="NOJ74472.1"/>
    <property type="molecule type" value="Genomic_DNA"/>
</dbReference>
<sequence>MKKLIFTFLLSSSLFAQEKATDLFNANVSFIGIGIQYEKALNDNFTAVGTLDYMGGFSYSSDSYYGGSDFDYIFTTRFALEGRHYYNFNRRISKGKNTKNNSGNYIALKGDFIPDWLTSTNKDNVTVNPQGSITFNYGLKRSFAQNFFYEFYTGLGLSLYQDEHYYYYDTINDSRKSKKEMTTGVALDLGFRVGYNF</sequence>
<reference evidence="2 3" key="1">
    <citation type="submission" date="2020-05" db="EMBL/GenBank/DDBJ databases">
        <title>Tigecycline resistant gene in Empedobacter stercoris.</title>
        <authorList>
            <person name="Chen Y."/>
            <person name="Cheng Y."/>
            <person name="Zhou K."/>
        </authorList>
    </citation>
    <scope>NUCLEOTIDE SEQUENCE [LARGE SCALE GENOMIC DNA]</scope>
    <source>
        <strain evidence="2 3">ES202</strain>
    </source>
</reference>
<evidence type="ECO:0000313" key="3">
    <source>
        <dbReference type="Proteomes" id="UP000580344"/>
    </source>
</evidence>
<dbReference type="RefSeq" id="WP_171621796.1">
    <property type="nucleotide sequence ID" value="NZ_JABFOQ010000002.1"/>
</dbReference>
<gene>
    <name evidence="2" type="ORF">HMH06_01190</name>
</gene>
<accession>A0ABX1WIL7</accession>
<evidence type="ECO:0000313" key="2">
    <source>
        <dbReference type="EMBL" id="NOJ74472.1"/>
    </source>
</evidence>
<evidence type="ECO:0000256" key="1">
    <source>
        <dbReference type="SAM" id="SignalP"/>
    </source>
</evidence>
<proteinExistence type="predicted"/>
<evidence type="ECO:0008006" key="4">
    <source>
        <dbReference type="Google" id="ProtNLM"/>
    </source>
</evidence>
<dbReference type="Proteomes" id="UP000580344">
    <property type="component" value="Unassembled WGS sequence"/>
</dbReference>
<keyword evidence="1" id="KW-0732">Signal</keyword>
<comment type="caution">
    <text evidence="2">The sequence shown here is derived from an EMBL/GenBank/DDBJ whole genome shotgun (WGS) entry which is preliminary data.</text>
</comment>
<keyword evidence="3" id="KW-1185">Reference proteome</keyword>
<feature type="signal peptide" evidence="1">
    <location>
        <begin position="1"/>
        <end position="16"/>
    </location>
</feature>